<dbReference type="InterPro" id="IPR025870">
    <property type="entry name" value="Glyoxalase-like_dom"/>
</dbReference>
<protein>
    <submittedName>
        <fullName evidence="2">VOC family protein</fullName>
    </submittedName>
</protein>
<organism evidence="2 3">
    <name type="scientific">Paracoccus amoyensis</name>
    <dbReference type="NCBI Taxonomy" id="2760093"/>
    <lineage>
        <taxon>Bacteria</taxon>
        <taxon>Pseudomonadati</taxon>
        <taxon>Pseudomonadota</taxon>
        <taxon>Alphaproteobacteria</taxon>
        <taxon>Rhodobacterales</taxon>
        <taxon>Paracoccaceae</taxon>
        <taxon>Paracoccus</taxon>
    </lineage>
</organism>
<name>A0A926JBB8_9RHOB</name>
<reference evidence="2" key="1">
    <citation type="submission" date="2020-08" db="EMBL/GenBank/DDBJ databases">
        <title>Paracoccus amoyensis sp. nov., isolated from the surface seawater at coast of Xiamen, Fujian.</title>
        <authorList>
            <person name="Lyu L."/>
        </authorList>
    </citation>
    <scope>NUCLEOTIDE SEQUENCE</scope>
    <source>
        <strain evidence="2">11-3</strain>
    </source>
</reference>
<dbReference type="AlphaFoldDB" id="A0A926JBB8"/>
<accession>A0A926JBB8</accession>
<evidence type="ECO:0000313" key="2">
    <source>
        <dbReference type="EMBL" id="MBC9245680.1"/>
    </source>
</evidence>
<dbReference type="RefSeq" id="WP_187792079.1">
    <property type="nucleotide sequence ID" value="NZ_JACOQL010000001.1"/>
</dbReference>
<dbReference type="Proteomes" id="UP000608594">
    <property type="component" value="Unassembled WGS sequence"/>
</dbReference>
<dbReference type="Gene3D" id="3.10.180.10">
    <property type="entry name" value="2,3-Dihydroxybiphenyl 1,2-Dioxygenase, domain 1"/>
    <property type="match status" value="1"/>
</dbReference>
<gene>
    <name evidence="2" type="ORF">H4P12_02880</name>
</gene>
<keyword evidence="3" id="KW-1185">Reference proteome</keyword>
<dbReference type="InterPro" id="IPR029068">
    <property type="entry name" value="Glyas_Bleomycin-R_OHBP_Dase"/>
</dbReference>
<proteinExistence type="predicted"/>
<evidence type="ECO:0000313" key="3">
    <source>
        <dbReference type="Proteomes" id="UP000608594"/>
    </source>
</evidence>
<dbReference type="SUPFAM" id="SSF54593">
    <property type="entry name" value="Glyoxalase/Bleomycin resistance protein/Dihydroxybiphenyl dioxygenase"/>
    <property type="match status" value="1"/>
</dbReference>
<evidence type="ECO:0000259" key="1">
    <source>
        <dbReference type="Pfam" id="PF13468"/>
    </source>
</evidence>
<dbReference type="EMBL" id="JACOQL010000001">
    <property type="protein sequence ID" value="MBC9245680.1"/>
    <property type="molecule type" value="Genomic_DNA"/>
</dbReference>
<feature type="domain" description="Glyoxalase-like" evidence="1">
    <location>
        <begin position="7"/>
        <end position="158"/>
    </location>
</feature>
<dbReference type="Pfam" id="PF13468">
    <property type="entry name" value="Glyoxalase_3"/>
    <property type="match status" value="1"/>
</dbReference>
<comment type="caution">
    <text evidence="2">The sequence shown here is derived from an EMBL/GenBank/DDBJ whole genome shotgun (WGS) entry which is preliminary data.</text>
</comment>
<sequence>MKSGPAFDHIAIATRDLTEGAAWLQDKLGVSPSSGGKHPLMGTHNMLLSLGPGEYLELIAFDPAATAPARYRWFGLDGFDGPPRLAGWIMRADLDRTPAPKGTSTTALNRGDLHWRLTLPGSGQMPNDGASPMLIDWGDSTHPSSRLPDLGLRLSRLLLPMAAPLPDDPRIRSGDKFQATITTPNGDVLL</sequence>